<dbReference type="Gene3D" id="3.40.50.720">
    <property type="entry name" value="NAD(P)-binding Rossmann-like Domain"/>
    <property type="match status" value="1"/>
</dbReference>
<dbReference type="STRING" id="371602.SAMN04487984_0550"/>
<dbReference type="PRINTS" id="PR00081">
    <property type="entry name" value="GDHRDH"/>
</dbReference>
<keyword evidence="2" id="KW-0560">Oxidoreductase</keyword>
<comment type="similarity">
    <text evidence="1">Belongs to the short-chain dehydrogenases/reductases (SDR) family.</text>
</comment>
<dbReference type="GO" id="GO:0016020">
    <property type="term" value="C:membrane"/>
    <property type="evidence" value="ECO:0007669"/>
    <property type="project" value="TreeGrafter"/>
</dbReference>
<evidence type="ECO:0008006" key="5">
    <source>
        <dbReference type="Google" id="ProtNLM"/>
    </source>
</evidence>
<organism evidence="3 4">
    <name type="scientific">Aerococcus suis</name>
    <dbReference type="NCBI Taxonomy" id="371602"/>
    <lineage>
        <taxon>Bacteria</taxon>
        <taxon>Bacillati</taxon>
        <taxon>Bacillota</taxon>
        <taxon>Bacilli</taxon>
        <taxon>Lactobacillales</taxon>
        <taxon>Aerococcaceae</taxon>
        <taxon>Aerococcus</taxon>
    </lineage>
</organism>
<dbReference type="Pfam" id="PF00106">
    <property type="entry name" value="adh_short"/>
    <property type="match status" value="1"/>
</dbReference>
<name>A0A1W1YBX8_9LACT</name>
<keyword evidence="4" id="KW-1185">Reference proteome</keyword>
<dbReference type="RefSeq" id="WP_084098280.1">
    <property type="nucleotide sequence ID" value="NZ_FWXK01000002.1"/>
</dbReference>
<accession>A0A1W1YBX8</accession>
<dbReference type="OrthoDB" id="9793345at2"/>
<protein>
    <recommendedName>
        <fullName evidence="5">Short-chain dehydrogenase</fullName>
    </recommendedName>
</protein>
<dbReference type="EMBL" id="FWXK01000002">
    <property type="protein sequence ID" value="SMC33624.1"/>
    <property type="molecule type" value="Genomic_DNA"/>
</dbReference>
<dbReference type="CDD" id="cd05233">
    <property type="entry name" value="SDR_c"/>
    <property type="match status" value="1"/>
</dbReference>
<proteinExistence type="inferred from homology"/>
<dbReference type="InterPro" id="IPR002347">
    <property type="entry name" value="SDR_fam"/>
</dbReference>
<dbReference type="GO" id="GO:0016491">
    <property type="term" value="F:oxidoreductase activity"/>
    <property type="evidence" value="ECO:0007669"/>
    <property type="project" value="UniProtKB-KW"/>
</dbReference>
<reference evidence="4" key="1">
    <citation type="submission" date="2017-04" db="EMBL/GenBank/DDBJ databases">
        <authorList>
            <person name="Varghese N."/>
            <person name="Submissions S."/>
        </authorList>
    </citation>
    <scope>NUCLEOTIDE SEQUENCE [LARGE SCALE GENOMIC DNA]</scope>
    <source>
        <strain evidence="4">DSM 21500</strain>
    </source>
</reference>
<dbReference type="InterPro" id="IPR020904">
    <property type="entry name" value="Sc_DH/Rdtase_CS"/>
</dbReference>
<evidence type="ECO:0000256" key="1">
    <source>
        <dbReference type="ARBA" id="ARBA00006484"/>
    </source>
</evidence>
<evidence type="ECO:0000313" key="4">
    <source>
        <dbReference type="Proteomes" id="UP000243884"/>
    </source>
</evidence>
<sequence length="262" mass="28869">MNWTSITGASSGIGKSYALLAAEEGRRLVLSGRDEDRLQETKLACLTAGASDVKTIICDYSNLDDIEKFIQFHQEVGPIERFVSCAGFGRFANVLEHDNAHMQKMLQVNLIATMLTVKEMALLMLNQNLDHGEIGVITSVAGKIFTPKSGFYAASKAGLHGFCKALAQDLWDTPITVTSILPGPTDTAFFNHEANGQAYFEHVKQFATTPEKVAKKMHKALAKGRTEITVPAYYEGIYRLIQLFPETGAKVIHSFYALGNYR</sequence>
<dbReference type="SUPFAM" id="SSF51735">
    <property type="entry name" value="NAD(P)-binding Rossmann-fold domains"/>
    <property type="match status" value="1"/>
</dbReference>
<dbReference type="PANTHER" id="PTHR44196:SF1">
    <property type="entry name" value="DEHYDROGENASE_REDUCTASE SDR FAMILY MEMBER 7B"/>
    <property type="match status" value="1"/>
</dbReference>
<evidence type="ECO:0000256" key="2">
    <source>
        <dbReference type="ARBA" id="ARBA00023002"/>
    </source>
</evidence>
<gene>
    <name evidence="3" type="ORF">SAMN04487984_0550</name>
</gene>
<evidence type="ECO:0000313" key="3">
    <source>
        <dbReference type="EMBL" id="SMC33624.1"/>
    </source>
</evidence>
<dbReference type="PANTHER" id="PTHR44196">
    <property type="entry name" value="DEHYDROGENASE/REDUCTASE SDR FAMILY MEMBER 7B"/>
    <property type="match status" value="1"/>
</dbReference>
<dbReference type="PROSITE" id="PS00061">
    <property type="entry name" value="ADH_SHORT"/>
    <property type="match status" value="1"/>
</dbReference>
<dbReference type="Proteomes" id="UP000243884">
    <property type="component" value="Unassembled WGS sequence"/>
</dbReference>
<dbReference type="AlphaFoldDB" id="A0A1W1YBX8"/>
<dbReference type="InterPro" id="IPR036291">
    <property type="entry name" value="NAD(P)-bd_dom_sf"/>
</dbReference>